<accession>C4J2X2</accession>
<organism evidence="1">
    <name type="scientific">Zea mays</name>
    <name type="common">Maize</name>
    <dbReference type="NCBI Taxonomy" id="4577"/>
    <lineage>
        <taxon>Eukaryota</taxon>
        <taxon>Viridiplantae</taxon>
        <taxon>Streptophyta</taxon>
        <taxon>Embryophyta</taxon>
        <taxon>Tracheophyta</taxon>
        <taxon>Spermatophyta</taxon>
        <taxon>Magnoliopsida</taxon>
        <taxon>Liliopsida</taxon>
        <taxon>Poales</taxon>
        <taxon>Poaceae</taxon>
        <taxon>PACMAD clade</taxon>
        <taxon>Panicoideae</taxon>
        <taxon>Andropogonodae</taxon>
        <taxon>Andropogoneae</taxon>
        <taxon>Tripsacinae</taxon>
        <taxon>Zea</taxon>
    </lineage>
</organism>
<protein>
    <submittedName>
        <fullName evidence="1">Uncharacterized protein</fullName>
    </submittedName>
</protein>
<reference evidence="1" key="2">
    <citation type="submission" date="2012-06" db="EMBL/GenBank/DDBJ databases">
        <authorList>
            <person name="Yu Y."/>
            <person name="Currie J."/>
            <person name="Lomeli R."/>
            <person name="Angelova A."/>
            <person name="Collura K."/>
            <person name="Wissotski M."/>
            <person name="Campos D."/>
            <person name="Kudrna D."/>
            <person name="Golser W."/>
            <person name="Ashely E."/>
            <person name="Descour A."/>
            <person name="Fernandes J."/>
            <person name="Soderlund C."/>
            <person name="Walbot V."/>
        </authorList>
    </citation>
    <scope>NUCLEOTIDE SEQUENCE</scope>
    <source>
        <strain evidence="1">B73</strain>
    </source>
</reference>
<proteinExistence type="evidence at transcript level"/>
<sequence>MLASISSLQKNKWITSRNAATLWPTATETCIPLSIPQLRRGA</sequence>
<reference evidence="1" key="1">
    <citation type="journal article" date="2009" name="PLoS Genet.">
        <title>Sequencing, mapping, and analysis of 27,455 maize full-length cDNAs.</title>
        <authorList>
            <person name="Soderlund C."/>
            <person name="Descour A."/>
            <person name="Kudrna D."/>
            <person name="Bomhoff M."/>
            <person name="Boyd L."/>
            <person name="Currie J."/>
            <person name="Angelova A."/>
            <person name="Collura K."/>
            <person name="Wissotski M."/>
            <person name="Ashley E."/>
            <person name="Morrow D."/>
            <person name="Fernandes J."/>
            <person name="Walbot V."/>
            <person name="Yu Y."/>
        </authorList>
    </citation>
    <scope>NUCLEOTIDE SEQUENCE</scope>
    <source>
        <strain evidence="1">B73</strain>
    </source>
</reference>
<name>C4J2X2_MAIZE</name>
<dbReference type="AlphaFoldDB" id="C4J2X2"/>
<dbReference type="EMBL" id="BT085169">
    <property type="protein sequence ID" value="ACR35522.1"/>
    <property type="molecule type" value="mRNA"/>
</dbReference>
<evidence type="ECO:0000313" key="1">
    <source>
        <dbReference type="EMBL" id="ACR35522.1"/>
    </source>
</evidence>